<keyword evidence="3" id="KW-0732">Signal</keyword>
<evidence type="ECO:0000259" key="4">
    <source>
        <dbReference type="Pfam" id="PF13628"/>
    </source>
</evidence>
<proteinExistence type="predicted"/>
<keyword evidence="6" id="KW-1185">Reference proteome</keyword>
<evidence type="ECO:0000256" key="2">
    <source>
        <dbReference type="SAM" id="Phobius"/>
    </source>
</evidence>
<evidence type="ECO:0000313" key="5">
    <source>
        <dbReference type="EMBL" id="TNC27673.1"/>
    </source>
</evidence>
<feature type="chain" id="PRO_5022933279" evidence="3">
    <location>
        <begin position="33"/>
        <end position="254"/>
    </location>
</feature>
<dbReference type="OrthoDB" id="3674617at2"/>
<comment type="caution">
    <text evidence="5">The sequence shown here is derived from an EMBL/GenBank/DDBJ whole genome shotgun (WGS) entry which is preliminary data.</text>
</comment>
<keyword evidence="2" id="KW-0472">Membrane</keyword>
<feature type="region of interest" description="Disordered" evidence="1">
    <location>
        <begin position="226"/>
        <end position="254"/>
    </location>
</feature>
<keyword evidence="2" id="KW-1133">Transmembrane helix</keyword>
<dbReference type="Proteomes" id="UP000305546">
    <property type="component" value="Unassembled WGS sequence"/>
</dbReference>
<organism evidence="5 6">
    <name type="scientific">Amycolatopsis alkalitolerans</name>
    <dbReference type="NCBI Taxonomy" id="2547244"/>
    <lineage>
        <taxon>Bacteria</taxon>
        <taxon>Bacillati</taxon>
        <taxon>Actinomycetota</taxon>
        <taxon>Actinomycetes</taxon>
        <taxon>Pseudonocardiales</taxon>
        <taxon>Pseudonocardiaceae</taxon>
        <taxon>Amycolatopsis</taxon>
    </lineage>
</organism>
<feature type="domain" description="DUF4142" evidence="4">
    <location>
        <begin position="40"/>
        <end position="171"/>
    </location>
</feature>
<reference evidence="5 6" key="1">
    <citation type="submission" date="2019-06" db="EMBL/GenBank/DDBJ databases">
        <title>Amycolatopsis alkalitolerans sp. nov., isolated from Gastrodia elata Blume.</title>
        <authorList>
            <person name="Narsing Rao M.P."/>
            <person name="Li W.J."/>
        </authorList>
    </citation>
    <scope>NUCLEOTIDE SEQUENCE [LARGE SCALE GENOMIC DNA]</scope>
    <source>
        <strain evidence="5 6">SYSUP0005</strain>
    </source>
</reference>
<feature type="transmembrane region" description="Helical" evidence="2">
    <location>
        <begin position="202"/>
        <end position="222"/>
    </location>
</feature>
<name>A0A5C4M3M7_9PSEU</name>
<dbReference type="PANTHER" id="PTHR38593">
    <property type="entry name" value="BLR2558 PROTEIN"/>
    <property type="match status" value="1"/>
</dbReference>
<evidence type="ECO:0000256" key="3">
    <source>
        <dbReference type="SAM" id="SignalP"/>
    </source>
</evidence>
<sequence>MPSASDRRLFRVLLVLAVCVLTQLAVPVFAQAQQVTLSDTDRGLLVMVRQAGLWEMPASDMAYQRGSTQYFRDMGKTLMVDHGRLDVQTRALAKKFAVPLPDAPNPDQQVWLDEIRNASSQAEFERVLVNRLRLAHGLVFNAIAQTRVSTTHAEIRAFADTANQVVLRHITLLEGTGLVDYGKLPQPAAGTANLLSLSASDVYTGIGIALGLTGAGLVAMRLTRRRRTRQKYHPGDDNARTLRSRKAAESETPV</sequence>
<dbReference type="InterPro" id="IPR025419">
    <property type="entry name" value="DUF4142"/>
</dbReference>
<dbReference type="EMBL" id="VDFW01000005">
    <property type="protein sequence ID" value="TNC27673.1"/>
    <property type="molecule type" value="Genomic_DNA"/>
</dbReference>
<gene>
    <name evidence="5" type="ORF">FG385_08050</name>
</gene>
<keyword evidence="2" id="KW-0812">Transmembrane</keyword>
<protein>
    <submittedName>
        <fullName evidence="5">DUF4142 domain-containing protein</fullName>
    </submittedName>
</protein>
<evidence type="ECO:0000256" key="1">
    <source>
        <dbReference type="SAM" id="MobiDB-lite"/>
    </source>
</evidence>
<dbReference type="AlphaFoldDB" id="A0A5C4M3M7"/>
<dbReference type="RefSeq" id="WP_139095996.1">
    <property type="nucleotide sequence ID" value="NZ_VDFW01000005.1"/>
</dbReference>
<feature type="signal peptide" evidence="3">
    <location>
        <begin position="1"/>
        <end position="32"/>
    </location>
</feature>
<dbReference type="Pfam" id="PF13628">
    <property type="entry name" value="DUF4142"/>
    <property type="match status" value="1"/>
</dbReference>
<accession>A0A5C4M3M7</accession>
<dbReference type="PANTHER" id="PTHR38593:SF1">
    <property type="entry name" value="BLR2558 PROTEIN"/>
    <property type="match status" value="1"/>
</dbReference>
<evidence type="ECO:0000313" key="6">
    <source>
        <dbReference type="Proteomes" id="UP000305546"/>
    </source>
</evidence>